<gene>
    <name evidence="1" type="ORF">HY57_13250</name>
</gene>
<dbReference type="HOGENOM" id="CLU_1934700_0_0_6"/>
<keyword evidence="2" id="KW-1185">Reference proteome</keyword>
<name>A0A075K386_9GAMM</name>
<evidence type="ECO:0000313" key="1">
    <source>
        <dbReference type="EMBL" id="AIF48157.1"/>
    </source>
</evidence>
<organism evidence="1 2">
    <name type="scientific">Dyella japonica A8</name>
    <dbReference type="NCBI Taxonomy" id="1217721"/>
    <lineage>
        <taxon>Bacteria</taxon>
        <taxon>Pseudomonadati</taxon>
        <taxon>Pseudomonadota</taxon>
        <taxon>Gammaproteobacteria</taxon>
        <taxon>Lysobacterales</taxon>
        <taxon>Rhodanobacteraceae</taxon>
        <taxon>Dyella</taxon>
    </lineage>
</organism>
<evidence type="ECO:0000313" key="2">
    <source>
        <dbReference type="Proteomes" id="UP000027987"/>
    </source>
</evidence>
<reference evidence="1 2" key="1">
    <citation type="submission" date="2014-07" db="EMBL/GenBank/DDBJ databases">
        <title>Complete Genome Sequence of Dyella japonica Strain A8 Isolated from Malaysian Tropical Soil.</title>
        <authorList>
            <person name="Hui R.K.H."/>
            <person name="Chen J.-W."/>
            <person name="Chan K.-G."/>
            <person name="Leung F.C.C."/>
        </authorList>
    </citation>
    <scope>NUCLEOTIDE SEQUENCE [LARGE SCALE GENOMIC DNA]</scope>
    <source>
        <strain evidence="1 2">A8</strain>
    </source>
</reference>
<dbReference type="EMBL" id="CP008884">
    <property type="protein sequence ID" value="AIF48157.1"/>
    <property type="molecule type" value="Genomic_DNA"/>
</dbReference>
<dbReference type="Proteomes" id="UP000027987">
    <property type="component" value="Chromosome"/>
</dbReference>
<dbReference type="AlphaFoldDB" id="A0A075K386"/>
<sequence>MLPLNKPPRDMIARKIVQVRFDRWLTNRKQGCHELLYIAAPLLGCETVAPSLIAQEPVRDLLQCLWVGSAISQQTSEWVLILDVPDHPATYLAGASKAFPRTAIRPMHACNGQLSLEGYRLPQPRRDRIR</sequence>
<dbReference type="KEGG" id="dja:HY57_13250"/>
<protein>
    <submittedName>
        <fullName evidence="1">Uncharacterized protein</fullName>
    </submittedName>
</protein>
<proteinExistence type="predicted"/>
<accession>A0A075K386</accession>